<reference evidence="3" key="2">
    <citation type="submission" date="2020-09" db="EMBL/GenBank/DDBJ databases">
        <authorList>
            <person name="Sun Q."/>
            <person name="Ohkuma M."/>
        </authorList>
    </citation>
    <scope>NUCLEOTIDE SEQUENCE</scope>
    <source>
        <strain evidence="3">JCM 3172</strain>
    </source>
</reference>
<accession>A0A918HD40</accession>
<dbReference type="Gene3D" id="3.30.200.20">
    <property type="entry name" value="Phosphorylase Kinase, domain 1"/>
    <property type="match status" value="1"/>
</dbReference>
<dbReference type="GO" id="GO:0005524">
    <property type="term" value="F:ATP binding"/>
    <property type="evidence" value="ECO:0007669"/>
    <property type="project" value="UniProtKB-UniRule"/>
</dbReference>
<keyword evidence="1" id="KW-0067">ATP-binding</keyword>
<dbReference type="PROSITE" id="PS00107">
    <property type="entry name" value="PROTEIN_KINASE_ATP"/>
    <property type="match status" value="1"/>
</dbReference>
<feature type="region of interest" description="Disordered" evidence="2">
    <location>
        <begin position="1"/>
        <end position="20"/>
    </location>
</feature>
<feature type="binding site" evidence="1">
    <location>
        <position position="56"/>
    </location>
    <ligand>
        <name>ATP</name>
        <dbReference type="ChEBI" id="CHEBI:30616"/>
    </ligand>
</feature>
<keyword evidence="1" id="KW-0547">Nucleotide-binding</keyword>
<keyword evidence="4" id="KW-1185">Reference proteome</keyword>
<comment type="caution">
    <text evidence="3">The sequence shown here is derived from an EMBL/GenBank/DDBJ whole genome shotgun (WGS) entry which is preliminary data.</text>
</comment>
<evidence type="ECO:0000313" key="4">
    <source>
        <dbReference type="Proteomes" id="UP000619486"/>
    </source>
</evidence>
<organism evidence="3 4">
    <name type="scientific">Streptomyces purpureus</name>
    <dbReference type="NCBI Taxonomy" id="1951"/>
    <lineage>
        <taxon>Bacteria</taxon>
        <taxon>Bacillati</taxon>
        <taxon>Actinomycetota</taxon>
        <taxon>Actinomycetes</taxon>
        <taxon>Kitasatosporales</taxon>
        <taxon>Streptomycetaceae</taxon>
        <taxon>Streptomyces</taxon>
    </lineage>
</organism>
<name>A0A918HD40_9ACTN</name>
<dbReference type="InterPro" id="IPR011009">
    <property type="entry name" value="Kinase-like_dom_sf"/>
</dbReference>
<dbReference type="Proteomes" id="UP000619486">
    <property type="component" value="Unassembled WGS sequence"/>
</dbReference>
<dbReference type="InterPro" id="IPR017441">
    <property type="entry name" value="Protein_kinase_ATP_BS"/>
</dbReference>
<evidence type="ECO:0008006" key="5">
    <source>
        <dbReference type="Google" id="ProtNLM"/>
    </source>
</evidence>
<sequence>MRSGDQSWTGEHAFGPLRESAPRRIGPYEVLARLGAGGMGEVSLGRDPGGSFVAGKLFDGQIVSGYAP</sequence>
<evidence type="ECO:0000256" key="2">
    <source>
        <dbReference type="SAM" id="MobiDB-lite"/>
    </source>
</evidence>
<evidence type="ECO:0000313" key="3">
    <source>
        <dbReference type="EMBL" id="GGT52974.1"/>
    </source>
</evidence>
<dbReference type="SUPFAM" id="SSF56112">
    <property type="entry name" value="Protein kinase-like (PK-like)"/>
    <property type="match status" value="1"/>
</dbReference>
<gene>
    <name evidence="3" type="ORF">GCM10014713_53690</name>
</gene>
<dbReference type="EMBL" id="BMQQ01000025">
    <property type="protein sequence ID" value="GGT52974.1"/>
    <property type="molecule type" value="Genomic_DNA"/>
</dbReference>
<dbReference type="AlphaFoldDB" id="A0A918HD40"/>
<protein>
    <recommendedName>
        <fullName evidence="5">Serine/threonine protein kinase</fullName>
    </recommendedName>
</protein>
<reference evidence="3" key="1">
    <citation type="journal article" date="2014" name="Int. J. Syst. Evol. Microbiol.">
        <title>Complete genome sequence of Corynebacterium casei LMG S-19264T (=DSM 44701T), isolated from a smear-ripened cheese.</title>
        <authorList>
            <consortium name="US DOE Joint Genome Institute (JGI-PGF)"/>
            <person name="Walter F."/>
            <person name="Albersmeier A."/>
            <person name="Kalinowski J."/>
            <person name="Ruckert C."/>
        </authorList>
    </citation>
    <scope>NUCLEOTIDE SEQUENCE</scope>
    <source>
        <strain evidence="3">JCM 3172</strain>
    </source>
</reference>
<evidence type="ECO:0000256" key="1">
    <source>
        <dbReference type="PROSITE-ProRule" id="PRU10141"/>
    </source>
</evidence>
<proteinExistence type="predicted"/>